<sequence length="338" mass="36056">MAARVPAGCRRQDRRGDCIAPFADPADEPGVCRDQSGTDEVGDGPDRRERTGDAGAAGAAGGRPGVAPARGFVFDALQRPARGRHRDVDRPHRRAAVVGDRRCHRDVAQHRFILDHRIAAPRHLADAFHQLGGVGLGVGRHRFQLGQRQDFAHAAFRQARQDGDAGGGEQRRQASADHDVDVDQVLAGEARHEHDLMAVQLQQVGGLADVAADVQQVGRGLVDQLVGADVVVGELQHLAGQPVVAGVGHALQVAQFFQRMHHPLRGAAVQAGGARDVAQRHVAVGAVESVQHLEGLLRRADEQRGTARLAVAFGFGRGRGGGTFGHVGWSRAIVIRFL</sequence>
<keyword evidence="3" id="KW-1185">Reference proteome</keyword>
<evidence type="ECO:0000256" key="1">
    <source>
        <dbReference type="SAM" id="MobiDB-lite"/>
    </source>
</evidence>
<dbReference type="EMBL" id="EQ983481">
    <property type="protein sequence ID" value="EEF24096.1"/>
    <property type="molecule type" value="Genomic_DNA"/>
</dbReference>
<proteinExistence type="predicted"/>
<organism evidence="2 3">
    <name type="scientific">Ricinus communis</name>
    <name type="common">Castor bean</name>
    <dbReference type="NCBI Taxonomy" id="3988"/>
    <lineage>
        <taxon>Eukaryota</taxon>
        <taxon>Viridiplantae</taxon>
        <taxon>Streptophyta</taxon>
        <taxon>Embryophyta</taxon>
        <taxon>Tracheophyta</taxon>
        <taxon>Spermatophyta</taxon>
        <taxon>Magnoliopsida</taxon>
        <taxon>eudicotyledons</taxon>
        <taxon>Gunneridae</taxon>
        <taxon>Pentapetalae</taxon>
        <taxon>rosids</taxon>
        <taxon>fabids</taxon>
        <taxon>Malpighiales</taxon>
        <taxon>Euphorbiaceae</taxon>
        <taxon>Acalyphoideae</taxon>
        <taxon>Acalypheae</taxon>
        <taxon>Ricinus</taxon>
    </lineage>
</organism>
<name>B9TJ68_RICCO</name>
<reference evidence="3" key="1">
    <citation type="journal article" date="2010" name="Nat. Biotechnol.">
        <title>Draft genome sequence of the oilseed species Ricinus communis.</title>
        <authorList>
            <person name="Chan A.P."/>
            <person name="Crabtree J."/>
            <person name="Zhao Q."/>
            <person name="Lorenzi H."/>
            <person name="Orvis J."/>
            <person name="Puiu D."/>
            <person name="Melake-Berhan A."/>
            <person name="Jones K.M."/>
            <person name="Redman J."/>
            <person name="Chen G."/>
            <person name="Cahoon E.B."/>
            <person name="Gedil M."/>
            <person name="Stanke M."/>
            <person name="Haas B.J."/>
            <person name="Wortman J.R."/>
            <person name="Fraser-Liggett C.M."/>
            <person name="Ravel J."/>
            <person name="Rabinowicz P.D."/>
        </authorList>
    </citation>
    <scope>NUCLEOTIDE SEQUENCE [LARGE SCALE GENOMIC DNA]</scope>
    <source>
        <strain evidence="3">cv. Hale</strain>
    </source>
</reference>
<dbReference type="InParanoid" id="B9TJ68"/>
<accession>B9TJ68</accession>
<evidence type="ECO:0000313" key="3">
    <source>
        <dbReference type="Proteomes" id="UP000008311"/>
    </source>
</evidence>
<dbReference type="Proteomes" id="UP000008311">
    <property type="component" value="Unassembled WGS sequence"/>
</dbReference>
<feature type="region of interest" description="Disordered" evidence="1">
    <location>
        <begin position="1"/>
        <end position="65"/>
    </location>
</feature>
<protein>
    <submittedName>
        <fullName evidence="2">Uncharacterized protein</fullName>
    </submittedName>
</protein>
<gene>
    <name evidence="2" type="ORF">RCOM_1885530</name>
</gene>
<dbReference type="AlphaFoldDB" id="B9TJ68"/>
<evidence type="ECO:0000313" key="2">
    <source>
        <dbReference type="EMBL" id="EEF24096.1"/>
    </source>
</evidence>